<dbReference type="Pfam" id="PF00753">
    <property type="entry name" value="Lactamase_B"/>
    <property type="match status" value="1"/>
</dbReference>
<dbReference type="SMART" id="SM00849">
    <property type="entry name" value="Lactamase_B"/>
    <property type="match status" value="1"/>
</dbReference>
<name>A0ABU0IYQ2_9HYPH</name>
<feature type="chain" id="PRO_5045215236" evidence="2">
    <location>
        <begin position="20"/>
        <end position="309"/>
    </location>
</feature>
<dbReference type="CDD" id="cd16282">
    <property type="entry name" value="metallo-hydrolase-like_MBL-fold"/>
    <property type="match status" value="1"/>
</dbReference>
<dbReference type="InterPro" id="IPR030829">
    <property type="entry name" value="SoxH-rel_PQQ_2"/>
</dbReference>
<dbReference type="InterPro" id="IPR050855">
    <property type="entry name" value="NDM-1-like"/>
</dbReference>
<feature type="domain" description="Metallo-beta-lactamase" evidence="3">
    <location>
        <begin position="54"/>
        <end position="238"/>
    </location>
</feature>
<dbReference type="RefSeq" id="WP_307266393.1">
    <property type="nucleotide sequence ID" value="NZ_JAUSVX010000001.1"/>
</dbReference>
<comment type="similarity">
    <text evidence="1">Belongs to the metallo-beta-lactamase superfamily. Class-B beta-lactamase family.</text>
</comment>
<evidence type="ECO:0000313" key="4">
    <source>
        <dbReference type="EMBL" id="MDQ0467139.1"/>
    </source>
</evidence>
<evidence type="ECO:0000256" key="2">
    <source>
        <dbReference type="SAM" id="SignalP"/>
    </source>
</evidence>
<protein>
    <submittedName>
        <fullName evidence="4">Quinoprotein relay system zinc metallohydrolase 2</fullName>
    </submittedName>
</protein>
<dbReference type="Gene3D" id="3.60.15.10">
    <property type="entry name" value="Ribonuclease Z/Hydroxyacylglutathione hydrolase-like"/>
    <property type="match status" value="1"/>
</dbReference>
<keyword evidence="2" id="KW-0732">Signal</keyword>
<accession>A0ABU0IYQ2</accession>
<dbReference type="SUPFAM" id="SSF56281">
    <property type="entry name" value="Metallo-hydrolase/oxidoreductase"/>
    <property type="match status" value="1"/>
</dbReference>
<proteinExistence type="inferred from homology"/>
<dbReference type="EMBL" id="JAUSVX010000001">
    <property type="protein sequence ID" value="MDQ0467139.1"/>
    <property type="molecule type" value="Genomic_DNA"/>
</dbReference>
<keyword evidence="5" id="KW-1185">Reference proteome</keyword>
<comment type="caution">
    <text evidence="4">The sequence shown here is derived from an EMBL/GenBank/DDBJ whole genome shotgun (WGS) entry which is preliminary data.</text>
</comment>
<dbReference type="PANTHER" id="PTHR42951">
    <property type="entry name" value="METALLO-BETA-LACTAMASE DOMAIN-CONTAINING"/>
    <property type="match status" value="1"/>
</dbReference>
<dbReference type="InterPro" id="IPR036866">
    <property type="entry name" value="RibonucZ/Hydroxyglut_hydro"/>
</dbReference>
<reference evidence="4 5" key="1">
    <citation type="submission" date="2023-07" db="EMBL/GenBank/DDBJ databases">
        <title>Genomic Encyclopedia of Type Strains, Phase IV (KMG-IV): sequencing the most valuable type-strain genomes for metagenomic binning, comparative biology and taxonomic classification.</title>
        <authorList>
            <person name="Goeker M."/>
        </authorList>
    </citation>
    <scope>NUCLEOTIDE SEQUENCE [LARGE SCALE GENOMIC DNA]</scope>
    <source>
        <strain evidence="4 5">DSM 19619</strain>
    </source>
</reference>
<gene>
    <name evidence="4" type="ORF">QO011_000134</name>
</gene>
<dbReference type="NCBIfam" id="TIGR04559">
    <property type="entry name" value="SoxH_rel_PQQ_2"/>
    <property type="match status" value="1"/>
</dbReference>
<dbReference type="PANTHER" id="PTHR42951:SF4">
    <property type="entry name" value="ACYL-COENZYME A THIOESTERASE MBLAC2"/>
    <property type="match status" value="1"/>
</dbReference>
<organism evidence="4 5">
    <name type="scientific">Labrys wisconsinensis</name>
    <dbReference type="NCBI Taxonomy" id="425677"/>
    <lineage>
        <taxon>Bacteria</taxon>
        <taxon>Pseudomonadati</taxon>
        <taxon>Pseudomonadota</taxon>
        <taxon>Alphaproteobacteria</taxon>
        <taxon>Hyphomicrobiales</taxon>
        <taxon>Xanthobacteraceae</taxon>
        <taxon>Labrys</taxon>
    </lineage>
</organism>
<feature type="signal peptide" evidence="2">
    <location>
        <begin position="1"/>
        <end position="19"/>
    </location>
</feature>
<evidence type="ECO:0000313" key="5">
    <source>
        <dbReference type="Proteomes" id="UP001242480"/>
    </source>
</evidence>
<evidence type="ECO:0000256" key="1">
    <source>
        <dbReference type="ARBA" id="ARBA00005250"/>
    </source>
</evidence>
<dbReference type="Proteomes" id="UP001242480">
    <property type="component" value="Unassembled WGS sequence"/>
</dbReference>
<evidence type="ECO:0000259" key="3">
    <source>
        <dbReference type="SMART" id="SM00849"/>
    </source>
</evidence>
<sequence>MMGRILALLLLLAAAPAAGGEAAVEPFPVTEIAAGVFVHAGPYELATPANLDAISNAGFIVGRDGVAVIDTSGSYRAGRRLLAAIRARTSLPIRYVIDTHVHPDHLLGNAAFLETGARFVGHKTLPDALAARAETYLAATKALIGDDAFAGTRIVVPTLLVEGRMTLDLGDRPIELEAWPTGHTNSDLTVLDRRTGTWFLGDILFAGHVPALDGSLKGWLADIAEARTRPAARVVPGHGPAVMAWPDAAVPMQRYLERLRDDVRAMIRDGRTIQDAVREAARSEAGNWALFDDFNARNATAAFHELEWE</sequence>
<dbReference type="InterPro" id="IPR001279">
    <property type="entry name" value="Metallo-B-lactamas"/>
</dbReference>